<sequence>MFKTIGICGCGWLGFPLAQQLINSGYTVLGTSRSDSKLKLLSEQRINAHRFTLGEPLPWSDNSPQVLVLNLPPGRRQFDELTFISNMTALIQQAIEQQSKILFVSSTSVYGEVAGEITETQLPLPQTASAQAHVILEQQVLESGQGSVLRLAGLIGPERHPVKQLSGRTLGKGEQKVNLVHLQDVITVIVAIIQQEQWQQLFHLSATGHPSRADFYSWAAVKAGLPPPQFSQEVTLDEGRWINAEASLKKLGVRLQYPSPFDMPIELD</sequence>
<dbReference type="Proteomes" id="UP000663992">
    <property type="component" value="Unassembled WGS sequence"/>
</dbReference>
<protein>
    <recommendedName>
        <fullName evidence="1">NAD-dependent epimerase/dehydratase domain-containing protein</fullName>
    </recommendedName>
</protein>
<organism evidence="2 3">
    <name type="scientific">Bowmanella yangjiangensis</name>
    <dbReference type="NCBI Taxonomy" id="2811230"/>
    <lineage>
        <taxon>Bacteria</taxon>
        <taxon>Pseudomonadati</taxon>
        <taxon>Pseudomonadota</taxon>
        <taxon>Gammaproteobacteria</taxon>
        <taxon>Alteromonadales</taxon>
        <taxon>Alteromonadaceae</taxon>
        <taxon>Bowmanella</taxon>
    </lineage>
</organism>
<reference evidence="2 3" key="1">
    <citation type="submission" date="2021-03" db="EMBL/GenBank/DDBJ databases">
        <title>novel species isolated from a fishpond in China.</title>
        <authorList>
            <person name="Lu H."/>
            <person name="Cai Z."/>
        </authorList>
    </citation>
    <scope>NUCLEOTIDE SEQUENCE [LARGE SCALE GENOMIC DNA]</scope>
    <source>
        <strain evidence="2 3">Y57</strain>
    </source>
</reference>
<gene>
    <name evidence="2" type="ORF">J0A65_18655</name>
</gene>
<evidence type="ECO:0000259" key="1">
    <source>
        <dbReference type="Pfam" id="PF01370"/>
    </source>
</evidence>
<dbReference type="InterPro" id="IPR001509">
    <property type="entry name" value="Epimerase_deHydtase"/>
</dbReference>
<dbReference type="PANTHER" id="PTHR48079">
    <property type="entry name" value="PROTEIN YEEZ"/>
    <property type="match status" value="1"/>
</dbReference>
<dbReference type="SUPFAM" id="SSF51735">
    <property type="entry name" value="NAD(P)-binding Rossmann-fold domains"/>
    <property type="match status" value="1"/>
</dbReference>
<comment type="caution">
    <text evidence="2">The sequence shown here is derived from an EMBL/GenBank/DDBJ whole genome shotgun (WGS) entry which is preliminary data.</text>
</comment>
<dbReference type="PANTHER" id="PTHR48079:SF6">
    <property type="entry name" value="NAD(P)-BINDING DOMAIN-CONTAINING PROTEIN-RELATED"/>
    <property type="match status" value="1"/>
</dbReference>
<dbReference type="InterPro" id="IPR051783">
    <property type="entry name" value="NAD(P)-dependent_oxidoreduct"/>
</dbReference>
<accession>A0ABS3CZB4</accession>
<proteinExistence type="predicted"/>
<feature type="domain" description="NAD-dependent epimerase/dehydratase" evidence="1">
    <location>
        <begin position="11"/>
        <end position="195"/>
    </location>
</feature>
<dbReference type="InterPro" id="IPR036291">
    <property type="entry name" value="NAD(P)-bd_dom_sf"/>
</dbReference>
<keyword evidence="3" id="KW-1185">Reference proteome</keyword>
<dbReference type="Pfam" id="PF01370">
    <property type="entry name" value="Epimerase"/>
    <property type="match status" value="1"/>
</dbReference>
<evidence type="ECO:0000313" key="2">
    <source>
        <dbReference type="EMBL" id="MBN7821894.1"/>
    </source>
</evidence>
<dbReference type="EMBL" id="JAFKCS010000025">
    <property type="protein sequence ID" value="MBN7821894.1"/>
    <property type="molecule type" value="Genomic_DNA"/>
</dbReference>
<name>A0ABS3CZB4_9ALTE</name>
<evidence type="ECO:0000313" key="3">
    <source>
        <dbReference type="Proteomes" id="UP000663992"/>
    </source>
</evidence>
<dbReference type="Gene3D" id="3.40.50.720">
    <property type="entry name" value="NAD(P)-binding Rossmann-like Domain"/>
    <property type="match status" value="1"/>
</dbReference>
<dbReference type="RefSeq" id="WP_206595850.1">
    <property type="nucleotide sequence ID" value="NZ_JAFKCS010000025.1"/>
</dbReference>